<comment type="caution">
    <text evidence="1">The sequence shown here is derived from an EMBL/GenBank/DDBJ whole genome shotgun (WGS) entry which is preliminary data.</text>
</comment>
<dbReference type="OrthoDB" id="8217812at2"/>
<dbReference type="EMBL" id="VIWP01000016">
    <property type="protein sequence ID" value="TWF44068.1"/>
    <property type="molecule type" value="Genomic_DNA"/>
</dbReference>
<reference evidence="1 2" key="1">
    <citation type="submission" date="2019-06" db="EMBL/GenBank/DDBJ databases">
        <title>Sorghum-associated microbial communities from plants grown in Nebraska, USA.</title>
        <authorList>
            <person name="Schachtman D."/>
        </authorList>
    </citation>
    <scope>NUCLEOTIDE SEQUENCE [LARGE SCALE GENOMIC DNA]</scope>
    <source>
        <strain evidence="1 2">1225</strain>
    </source>
</reference>
<sequence length="224" mass="25124">MLSEFEQIEASYGVEKAADLRKACRYLLRHQFAYSGDRGVATIYNTLTDNRFRRIADDFFGSIGYRVQRNADEQWVGILFDDDDISSIPKMRIDETIVVLVLGGHWQEDADVGNLVDRAVAVTTVNVLHDRYRDMLQGGAKAMLAASRFLDLLKDVAARNLIWIGEFDHEAQDREVEIRPMIKFISGADALARLETYVKSEEQGARAAAATTILHPVASGDQLT</sequence>
<gene>
    <name evidence="1" type="ORF">FHW37_11672</name>
</gene>
<organism evidence="1 2">
    <name type="scientific">Neorhizobium alkalisoli</name>
    <dbReference type="NCBI Taxonomy" id="528178"/>
    <lineage>
        <taxon>Bacteria</taxon>
        <taxon>Pseudomonadati</taxon>
        <taxon>Pseudomonadota</taxon>
        <taxon>Alphaproteobacteria</taxon>
        <taxon>Hyphomicrobiales</taxon>
        <taxon>Rhizobiaceae</taxon>
        <taxon>Rhizobium/Agrobacterium group</taxon>
        <taxon>Neorhizobium</taxon>
    </lineage>
</organism>
<dbReference type="Proteomes" id="UP000320653">
    <property type="component" value="Unassembled WGS sequence"/>
</dbReference>
<dbReference type="RefSeq" id="WP_145643462.1">
    <property type="nucleotide sequence ID" value="NZ_VIWP01000016.1"/>
</dbReference>
<accession>A0A561Q110</accession>
<protein>
    <submittedName>
        <fullName evidence="1">Uncharacterized protein DUF4194</fullName>
    </submittedName>
</protein>
<dbReference type="AlphaFoldDB" id="A0A561Q110"/>
<proteinExistence type="predicted"/>
<name>A0A561Q110_9HYPH</name>
<dbReference type="Pfam" id="PF13835">
    <property type="entry name" value="DUF4194"/>
    <property type="match status" value="1"/>
</dbReference>
<keyword evidence="2" id="KW-1185">Reference proteome</keyword>
<dbReference type="InterPro" id="IPR025449">
    <property type="entry name" value="JetB"/>
</dbReference>
<evidence type="ECO:0000313" key="1">
    <source>
        <dbReference type="EMBL" id="TWF44068.1"/>
    </source>
</evidence>
<evidence type="ECO:0000313" key="2">
    <source>
        <dbReference type="Proteomes" id="UP000320653"/>
    </source>
</evidence>